<dbReference type="AlphaFoldDB" id="H9BWX5"/>
<organism evidence="1">
    <name type="scientific">uncultured archaeon W4-93a</name>
    <dbReference type="NCBI Taxonomy" id="1131007"/>
    <lineage>
        <taxon>Archaea</taxon>
        <taxon>environmental samples</taxon>
    </lineage>
</organism>
<proteinExistence type="predicted"/>
<protein>
    <submittedName>
        <fullName evidence="1">Uncharacterized protein</fullName>
    </submittedName>
</protein>
<sequence length="42" mass="4631">MKAKFTTSCISCGAEIKPGKEIAKNNEGNWIHKHCTEDAELP</sequence>
<accession>H9BWX5</accession>
<dbReference type="EMBL" id="JQ085821">
    <property type="protein sequence ID" value="AFD03297.1"/>
    <property type="molecule type" value="Genomic_DNA"/>
</dbReference>
<evidence type="ECO:0000313" key="1">
    <source>
        <dbReference type="EMBL" id="AFD03297.1"/>
    </source>
</evidence>
<reference evidence="1" key="1">
    <citation type="submission" date="2011-11" db="EMBL/GenBank/DDBJ databases">
        <title>Construction and analysis of a metagenome of deep-sea sediment.</title>
        <authorList>
            <person name="Huo Y.-Y."/>
            <person name="Cheng H."/>
            <person name="Wu M."/>
        </authorList>
    </citation>
    <scope>NUCLEOTIDE SEQUENCE</scope>
</reference>
<name>H9BWX5_9ARCH</name>